<sequence length="577" mass="63857">MDKFLSGNQNNFLLSRSSQSSDSPSPGSQLTITRVFPPRHSPMPPLAPLHMLHPPTSDFERSQSWPSIDRFNQDSQRNSFLSQNLTTPPPLNHSTSVMPSVSPRSFASDIDEPSSILKYGIISRAASVMQSSRHIGIEHPKKSNDFLFPSPKERPPSAFSPRAFSPGGFSVASPFSPSGGFSPGSFSPGSIAETYYYGAASKHGTELEEQTVPLKLKVSPKRELDFSDPDDQPRDLRKHSFSENWTPSPVNPTNESSVPSPKFPYGVRLPPKKARYGYNGPNRSPSSTSSSTSDRHELMKLDSPAPLPVPLPASPVSLRILRTTDQPIQWAESQLNQESDDLPPVQMLPDFAPPSKVLHHHATPTKCAEENWHNDSERYFTQTSNLQSSSHLWSSQYLPPTHVEQSNPVLSRSEVFQSPSQTSSTTNCQEKLVNEHSKVDTPRPKRGRPKKMIQVDPGANQGSPQKKRGKKKSDSHASGNEDDGPSSPVPQMKFVPTTMIRAGKFEISKNILDLILSKKKLYRRDEVISKLIVIRLARILCRLLASTTKPDISNLCALLRETKGPSMRTKVGKVLVI</sequence>
<keyword evidence="3" id="KW-1185">Reference proteome</keyword>
<accession>A0AA88HQU1</accession>
<comment type="caution">
    <text evidence="2">The sequence shown here is derived from an EMBL/GenBank/DDBJ whole genome shotgun (WGS) entry which is preliminary data.</text>
</comment>
<organism evidence="2 3">
    <name type="scientific">Artemia franciscana</name>
    <name type="common">Brine shrimp</name>
    <name type="synonym">Artemia sanfranciscana</name>
    <dbReference type="NCBI Taxonomy" id="6661"/>
    <lineage>
        <taxon>Eukaryota</taxon>
        <taxon>Metazoa</taxon>
        <taxon>Ecdysozoa</taxon>
        <taxon>Arthropoda</taxon>
        <taxon>Crustacea</taxon>
        <taxon>Branchiopoda</taxon>
        <taxon>Anostraca</taxon>
        <taxon>Artemiidae</taxon>
        <taxon>Artemia</taxon>
    </lineage>
</organism>
<evidence type="ECO:0000313" key="3">
    <source>
        <dbReference type="Proteomes" id="UP001187531"/>
    </source>
</evidence>
<gene>
    <name evidence="2" type="ORF">QYM36_009738</name>
</gene>
<feature type="compositionally biased region" description="Basic and acidic residues" evidence="1">
    <location>
        <begin position="432"/>
        <end position="443"/>
    </location>
</feature>
<feature type="compositionally biased region" description="Low complexity" evidence="1">
    <location>
        <begin position="15"/>
        <end position="29"/>
    </location>
</feature>
<feature type="region of interest" description="Disordered" evidence="1">
    <location>
        <begin position="140"/>
        <end position="162"/>
    </location>
</feature>
<feature type="region of interest" description="Disordered" evidence="1">
    <location>
        <begin position="403"/>
        <end position="492"/>
    </location>
</feature>
<dbReference type="EMBL" id="JAVRJZ010000014">
    <property type="protein sequence ID" value="KAK2713945.1"/>
    <property type="molecule type" value="Genomic_DNA"/>
</dbReference>
<proteinExistence type="predicted"/>
<name>A0AA88HQU1_ARTSF</name>
<protein>
    <submittedName>
        <fullName evidence="2">Uncharacterized protein</fullName>
    </submittedName>
</protein>
<feature type="region of interest" description="Disordered" evidence="1">
    <location>
        <begin position="1"/>
        <end position="63"/>
    </location>
</feature>
<evidence type="ECO:0000256" key="1">
    <source>
        <dbReference type="SAM" id="MobiDB-lite"/>
    </source>
</evidence>
<feature type="compositionally biased region" description="Basic and acidic residues" evidence="1">
    <location>
        <begin position="220"/>
        <end position="241"/>
    </location>
</feature>
<feature type="region of interest" description="Disordered" evidence="1">
    <location>
        <begin position="80"/>
        <end position="100"/>
    </location>
</feature>
<dbReference type="AlphaFoldDB" id="A0AA88HQU1"/>
<feature type="region of interest" description="Disordered" evidence="1">
    <location>
        <begin position="211"/>
        <end position="310"/>
    </location>
</feature>
<reference evidence="2" key="1">
    <citation type="submission" date="2023-07" db="EMBL/GenBank/DDBJ databases">
        <title>Chromosome-level genome assembly of Artemia franciscana.</title>
        <authorList>
            <person name="Jo E."/>
        </authorList>
    </citation>
    <scope>NUCLEOTIDE SEQUENCE</scope>
    <source>
        <tissue evidence="2">Whole body</tissue>
    </source>
</reference>
<feature type="compositionally biased region" description="Polar residues" evidence="1">
    <location>
        <begin position="1"/>
        <end position="14"/>
    </location>
</feature>
<feature type="compositionally biased region" description="Polar residues" evidence="1">
    <location>
        <begin position="403"/>
        <end position="429"/>
    </location>
</feature>
<evidence type="ECO:0000313" key="2">
    <source>
        <dbReference type="EMBL" id="KAK2713945.1"/>
    </source>
</evidence>
<dbReference type="Proteomes" id="UP001187531">
    <property type="component" value="Unassembled WGS sequence"/>
</dbReference>
<feature type="compositionally biased region" description="Polar residues" evidence="1">
    <location>
        <begin position="242"/>
        <end position="259"/>
    </location>
</feature>